<dbReference type="CDD" id="cd01040">
    <property type="entry name" value="Mb-like"/>
    <property type="match status" value="1"/>
</dbReference>
<evidence type="ECO:0000256" key="5">
    <source>
        <dbReference type="ARBA" id="ARBA00022723"/>
    </source>
</evidence>
<dbReference type="GeneID" id="100183004"/>
<keyword evidence="2 7" id="KW-0813">Transport</keyword>
<dbReference type="GO" id="GO:0005344">
    <property type="term" value="F:oxygen carrier activity"/>
    <property type="evidence" value="ECO:0000318"/>
    <property type="project" value="GO_Central"/>
</dbReference>
<evidence type="ECO:0000256" key="4">
    <source>
        <dbReference type="ARBA" id="ARBA00022621"/>
    </source>
</evidence>
<dbReference type="GO" id="GO:0001666">
    <property type="term" value="P:response to hypoxia"/>
    <property type="evidence" value="ECO:0000318"/>
    <property type="project" value="GO_Central"/>
</dbReference>
<reference evidence="9" key="3">
    <citation type="submission" date="2025-09" db="UniProtKB">
        <authorList>
            <consortium name="Ensembl"/>
        </authorList>
    </citation>
    <scope>IDENTIFICATION</scope>
</reference>
<dbReference type="RefSeq" id="XP_026693702.1">
    <property type="nucleotide sequence ID" value="XM_026837901.1"/>
</dbReference>
<comment type="similarity">
    <text evidence="1 7">Belongs to the globin family.</text>
</comment>
<evidence type="ECO:0000256" key="3">
    <source>
        <dbReference type="ARBA" id="ARBA00022617"/>
    </source>
</evidence>
<dbReference type="RefSeq" id="XP_004226977.1">
    <property type="nucleotide sequence ID" value="XM_004226929.4"/>
</dbReference>
<keyword evidence="3 7" id="KW-0349">Heme</keyword>
<feature type="domain" description="Globin" evidence="8">
    <location>
        <begin position="2"/>
        <end position="155"/>
    </location>
</feature>
<dbReference type="STRING" id="7719.ENSCINP00000015555"/>
<proteinExistence type="inferred from homology"/>
<dbReference type="Gene3D" id="1.10.490.10">
    <property type="entry name" value="Globins"/>
    <property type="match status" value="1"/>
</dbReference>
<accession>F6ZKU9</accession>
<keyword evidence="5" id="KW-0479">Metal-binding</keyword>
<dbReference type="InterPro" id="IPR050532">
    <property type="entry name" value="Globin-like_OT"/>
</dbReference>
<dbReference type="GO" id="GO:0020037">
    <property type="term" value="F:heme binding"/>
    <property type="evidence" value="ECO:0007669"/>
    <property type="project" value="InterPro"/>
</dbReference>
<dbReference type="InterPro" id="IPR009050">
    <property type="entry name" value="Globin-like_sf"/>
</dbReference>
<keyword evidence="4 7" id="KW-0561">Oxygen transport</keyword>
<accession>A0A1W2WRJ7</accession>
<dbReference type="InterPro" id="IPR044399">
    <property type="entry name" value="Mb-like_M"/>
</dbReference>
<organism evidence="9 10">
    <name type="scientific">Ciona intestinalis</name>
    <name type="common">Transparent sea squirt</name>
    <name type="synonym">Ascidia intestinalis</name>
    <dbReference type="NCBI Taxonomy" id="7719"/>
    <lineage>
        <taxon>Eukaryota</taxon>
        <taxon>Metazoa</taxon>
        <taxon>Chordata</taxon>
        <taxon>Tunicata</taxon>
        <taxon>Ascidiacea</taxon>
        <taxon>Phlebobranchia</taxon>
        <taxon>Cionidae</taxon>
        <taxon>Ciona</taxon>
    </lineage>
</organism>
<protein>
    <submittedName>
        <fullName evidence="9">Cytoglobin-1</fullName>
    </submittedName>
</protein>
<dbReference type="Ensembl" id="ENSCINT00000015556.3">
    <property type="protein sequence ID" value="ENSCINP00000015555.3"/>
    <property type="gene ID" value="ENSCING00000007594.3"/>
</dbReference>
<dbReference type="InterPro" id="IPR012292">
    <property type="entry name" value="Globin/Proto"/>
</dbReference>
<dbReference type="GO" id="GO:0015671">
    <property type="term" value="P:oxygen transport"/>
    <property type="evidence" value="ECO:0000318"/>
    <property type="project" value="GO_Central"/>
</dbReference>
<dbReference type="GeneTree" id="ENSGT00530000064718"/>
<evidence type="ECO:0000313" key="9">
    <source>
        <dbReference type="Ensembl" id="ENSCINP00000015555.3"/>
    </source>
</evidence>
<dbReference type="PROSITE" id="PS01033">
    <property type="entry name" value="GLOBIN"/>
    <property type="match status" value="1"/>
</dbReference>
<evidence type="ECO:0000256" key="2">
    <source>
        <dbReference type="ARBA" id="ARBA00022448"/>
    </source>
</evidence>
<dbReference type="KEGG" id="cin:100183004"/>
<evidence type="ECO:0000256" key="7">
    <source>
        <dbReference type="RuleBase" id="RU000356"/>
    </source>
</evidence>
<dbReference type="HOGENOM" id="CLU_003827_13_4_1"/>
<dbReference type="Pfam" id="PF00042">
    <property type="entry name" value="Globin"/>
    <property type="match status" value="1"/>
</dbReference>
<keyword evidence="6" id="KW-0408">Iron</keyword>
<reference evidence="10" key="1">
    <citation type="journal article" date="2002" name="Science">
        <title>The draft genome of Ciona intestinalis: insights into chordate and vertebrate origins.</title>
        <authorList>
            <person name="Dehal P."/>
            <person name="Satou Y."/>
            <person name="Campbell R.K."/>
            <person name="Chapman J."/>
            <person name="Degnan B."/>
            <person name="De Tomaso A."/>
            <person name="Davidson B."/>
            <person name="Di Gregorio A."/>
            <person name="Gelpke M."/>
            <person name="Goodstein D.M."/>
            <person name="Harafuji N."/>
            <person name="Hastings K.E."/>
            <person name="Ho I."/>
            <person name="Hotta K."/>
            <person name="Huang W."/>
            <person name="Kawashima T."/>
            <person name="Lemaire P."/>
            <person name="Martinez D."/>
            <person name="Meinertzhagen I.A."/>
            <person name="Necula S."/>
            <person name="Nonaka M."/>
            <person name="Putnam N."/>
            <person name="Rash S."/>
            <person name="Saiga H."/>
            <person name="Satake M."/>
            <person name="Terry A."/>
            <person name="Yamada L."/>
            <person name="Wang H.G."/>
            <person name="Awazu S."/>
            <person name="Azumi K."/>
            <person name="Boore J."/>
            <person name="Branno M."/>
            <person name="Chin-Bow S."/>
            <person name="DeSantis R."/>
            <person name="Doyle S."/>
            <person name="Francino P."/>
            <person name="Keys D.N."/>
            <person name="Haga S."/>
            <person name="Hayashi H."/>
            <person name="Hino K."/>
            <person name="Imai K.S."/>
            <person name="Inaba K."/>
            <person name="Kano S."/>
            <person name="Kobayashi K."/>
            <person name="Kobayashi M."/>
            <person name="Lee B.I."/>
            <person name="Makabe K.W."/>
            <person name="Manohar C."/>
            <person name="Matassi G."/>
            <person name="Medina M."/>
            <person name="Mochizuki Y."/>
            <person name="Mount S."/>
            <person name="Morishita T."/>
            <person name="Miura S."/>
            <person name="Nakayama A."/>
            <person name="Nishizaka S."/>
            <person name="Nomoto H."/>
            <person name="Ohta F."/>
            <person name="Oishi K."/>
            <person name="Rigoutsos I."/>
            <person name="Sano M."/>
            <person name="Sasaki A."/>
            <person name="Sasakura Y."/>
            <person name="Shoguchi E."/>
            <person name="Shin-i T."/>
            <person name="Spagnuolo A."/>
            <person name="Stainier D."/>
            <person name="Suzuki M.M."/>
            <person name="Tassy O."/>
            <person name="Takatori N."/>
            <person name="Tokuoka M."/>
            <person name="Yagi K."/>
            <person name="Yoshizaki F."/>
            <person name="Wada S."/>
            <person name="Zhang C."/>
            <person name="Hyatt P.D."/>
            <person name="Larimer F."/>
            <person name="Detter C."/>
            <person name="Doggett N."/>
            <person name="Glavina T."/>
            <person name="Hawkins T."/>
            <person name="Richardson P."/>
            <person name="Lucas S."/>
            <person name="Kohara Y."/>
            <person name="Levine M."/>
            <person name="Satoh N."/>
            <person name="Rokhsar D.S."/>
        </authorList>
    </citation>
    <scope>NUCLEOTIDE SEQUENCE [LARGE SCALE GENOMIC DNA]</scope>
</reference>
<dbReference type="GO" id="GO:0046872">
    <property type="term" value="F:metal ion binding"/>
    <property type="evidence" value="ECO:0007669"/>
    <property type="project" value="UniProtKB-KW"/>
</dbReference>
<dbReference type="Proteomes" id="UP000008144">
    <property type="component" value="Unassembled WGS sequence"/>
</dbReference>
<sequence length="156" mass="17501">MPFTDEELKLLRNSWDEVKKLGMKEVGLHIFTGLLNAAPSLRTLFYTIDLPDEEELTIDVMRENKKVVAHATRIANAISKFIKFLDQPEELEKLLTSLGESHARRQVDPESFEYVAPVILSVIGGHLKLPSNSPTLQAWVKAYGVLRNGIVSAMEA</sequence>
<evidence type="ECO:0000256" key="6">
    <source>
        <dbReference type="ARBA" id="ARBA00023004"/>
    </source>
</evidence>
<evidence type="ECO:0000256" key="1">
    <source>
        <dbReference type="ARBA" id="ARBA00008705"/>
    </source>
</evidence>
<dbReference type="InParanoid" id="F6ZKU9"/>
<evidence type="ECO:0000313" key="10">
    <source>
        <dbReference type="Proteomes" id="UP000008144"/>
    </source>
</evidence>
<dbReference type="SUPFAM" id="SSF46458">
    <property type="entry name" value="Globin-like"/>
    <property type="match status" value="1"/>
</dbReference>
<dbReference type="PANTHER" id="PTHR46458:SF1">
    <property type="entry name" value="GEO09476P1"/>
    <property type="match status" value="1"/>
</dbReference>
<evidence type="ECO:0000259" key="8">
    <source>
        <dbReference type="PROSITE" id="PS01033"/>
    </source>
</evidence>
<dbReference type="InterPro" id="IPR000971">
    <property type="entry name" value="Globin"/>
</dbReference>
<dbReference type="GO" id="GO:0019825">
    <property type="term" value="F:oxygen binding"/>
    <property type="evidence" value="ECO:0000318"/>
    <property type="project" value="GO_Central"/>
</dbReference>
<keyword evidence="10" id="KW-1185">Reference proteome</keyword>
<dbReference type="PANTHER" id="PTHR46458">
    <property type="entry name" value="BLR2807 PROTEIN"/>
    <property type="match status" value="1"/>
</dbReference>
<gene>
    <name evidence="9" type="primary">LOC100183004</name>
</gene>
<dbReference type="OMA" id="ICKFHIE"/>
<dbReference type="FunCoup" id="F6ZKU9">
    <property type="interactions" value="2"/>
</dbReference>
<name>F6ZKU9_CIOIN</name>
<reference evidence="9" key="2">
    <citation type="submission" date="2025-08" db="UniProtKB">
        <authorList>
            <consortium name="Ensembl"/>
        </authorList>
    </citation>
    <scope>IDENTIFICATION</scope>
</reference>
<dbReference type="OrthoDB" id="5976642at2759"/>
<dbReference type="AlphaFoldDB" id="F6ZKU9"/>